<evidence type="ECO:0000259" key="6">
    <source>
        <dbReference type="Pfam" id="PF07532"/>
    </source>
</evidence>
<evidence type="ECO:0000313" key="8">
    <source>
        <dbReference type="Proteomes" id="UP001368328"/>
    </source>
</evidence>
<dbReference type="SUPFAM" id="SSF49785">
    <property type="entry name" value="Galactose-binding domain-like"/>
    <property type="match status" value="2"/>
</dbReference>
<evidence type="ECO:0000256" key="3">
    <source>
        <dbReference type="ARBA" id="ARBA00023295"/>
    </source>
</evidence>
<feature type="chain" id="PRO_5046842794" evidence="5">
    <location>
        <begin position="30"/>
        <end position="1156"/>
    </location>
</feature>
<dbReference type="SUPFAM" id="SSF75005">
    <property type="entry name" value="Arabinanase/levansucrase/invertase"/>
    <property type="match status" value="1"/>
</dbReference>
<evidence type="ECO:0000256" key="4">
    <source>
        <dbReference type="SAM" id="Coils"/>
    </source>
</evidence>
<keyword evidence="8" id="KW-1185">Reference proteome</keyword>
<keyword evidence="4" id="KW-0175">Coiled coil</keyword>
<dbReference type="Gene3D" id="2.60.120.430">
    <property type="entry name" value="Galactose-binding lectin"/>
    <property type="match status" value="2"/>
</dbReference>
<feature type="coiled-coil region" evidence="4">
    <location>
        <begin position="246"/>
        <end position="292"/>
    </location>
</feature>
<comment type="similarity">
    <text evidence="1">Belongs to the glycosyl hydrolase 43 family.</text>
</comment>
<evidence type="ECO:0000256" key="5">
    <source>
        <dbReference type="SAM" id="SignalP"/>
    </source>
</evidence>
<dbReference type="EMBL" id="CP147403">
    <property type="protein sequence ID" value="WXB90248.1"/>
    <property type="molecule type" value="Genomic_DNA"/>
</dbReference>
<dbReference type="InterPro" id="IPR006710">
    <property type="entry name" value="Glyco_hydro_43"/>
</dbReference>
<sequence>MSKVVKVISLLLTVLILVSSTYSITPAFAASTKGNTTGFSDQELKDNNYILYFVNAGDPTPATAEGTDKIGLYASKTEQMYDADPVTGKKWGLVTTTSNTTVNNPDDKNGSLRYYNGPQIREKALKYKFELPDGEYDLTLGFKNPWSGRSVNIIGEGQNLSNGDYDIGSYSAEKEVTYQQVSVTDGELDVNIQGPATASLTNYNDPLVNYIIVRKYIVIPLSDLQGEINTAKIEAEKTDTYTKVSLDALNTTIEQAEALVKEINDNNLDINKKEIQTEIRAAIKKLETAITELALNIPNESFKPGQVWRDTNGADIQAHGGGIMYDEETQKYYWYGEDKTNGYLPARGVRVYSSTDLYNWQDEGLALTAIESMAQFETDPLISKLYEGRTDKADILNDIGTDRVIERPKVIYNEKTKKYVMWMHTDGPSETSTAMYAKAEAGYALSDSPTGPFIYQESNRMDRAPEDAEYNGQPNQPGMARDMNLFKDDDGTAYLIYSSEENMTIYISKLNESYTDVVGWHRDGNVERDLTYKAVYGEDYVRVFPGAQREAPAMFKYNGKYYMITSGATGWSPNPARYTVADEIFGEWKPLRDPAVGEKSSTTFDSQSTNVIPVDPEKGKFIFMGDRWNSSNLKDSRYVWLPIEFGQDDEIILQWYDEWKLDILDRMGKVTINTELPEKVAVDQVPKLPNVIQVTNSEGNQLETPVSWGINAEDFSKPGTVVVEGTLSELANKVIRTKILVIPDHVRYFVHAGGAETSDYKIWSSYMQETLLNKEIIDQKYNPENGQSWGFVGDRTKPAGSEGGDLFSALRYLLSGSGDDLSYKFDLENGKYTVYTGLYDPWYTSTRGSRKADILLNGETKTKGYVFTDSYDVLGYKNVNITDGKLDLTVRRVQGSPDPQISWIMIVEEDTTAPTGDFTINSGAEFTNDQNVTISFNAEDDLSGVNQSRFSTDSENWTEWDQFASSKDIVLPSGDGEKTVFVQFKDKAGNISTAYQKQIILDTIAPVIEFSGNKETYEVDSKVAISCLAVDKLSGIATAKCPSIEGSAYNFTIGENKISATATDKAGNTVEVETTFTVTVDFDSLSNLTESFVNQKDIAHSLKTKLLSAKDAAERGNTEAMEGKIKAYINQVSAQSGKSISNENADLLISLVDKLK</sequence>
<dbReference type="InterPro" id="IPR008979">
    <property type="entry name" value="Galactose-bd-like_sf"/>
</dbReference>
<dbReference type="Proteomes" id="UP001368328">
    <property type="component" value="Chromosome"/>
</dbReference>
<keyword evidence="2" id="KW-0378">Hydrolase</keyword>
<evidence type="ECO:0000256" key="1">
    <source>
        <dbReference type="ARBA" id="ARBA00009865"/>
    </source>
</evidence>
<dbReference type="PANTHER" id="PTHR22925:SF3">
    <property type="entry name" value="GLYCOSYL HYDROLASE FAMILY PROTEIN 43"/>
    <property type="match status" value="1"/>
</dbReference>
<dbReference type="RefSeq" id="WP_338788652.1">
    <property type="nucleotide sequence ID" value="NZ_CP147403.1"/>
</dbReference>
<feature type="domain" description="Bacterial Ig-like" evidence="6">
    <location>
        <begin position="678"/>
        <end position="728"/>
    </location>
</feature>
<organism evidence="7 8">
    <name type="scientific">Metabacillus rhizosphaerae</name>
    <dbReference type="NCBI Taxonomy" id="3117747"/>
    <lineage>
        <taxon>Bacteria</taxon>
        <taxon>Bacillati</taxon>
        <taxon>Bacillota</taxon>
        <taxon>Bacilli</taxon>
        <taxon>Bacillales</taxon>
        <taxon>Bacillaceae</taxon>
        <taxon>Metabacillus</taxon>
    </lineage>
</organism>
<accession>A0ABZ2MXV9</accession>
<dbReference type="Pfam" id="PF07532">
    <property type="entry name" value="Big_4"/>
    <property type="match status" value="1"/>
</dbReference>
<dbReference type="InterPro" id="IPR023296">
    <property type="entry name" value="Glyco_hydro_beta-prop_sf"/>
</dbReference>
<dbReference type="Pfam" id="PF04616">
    <property type="entry name" value="Glyco_hydro_43"/>
    <property type="match status" value="1"/>
</dbReference>
<dbReference type="CDD" id="cd18825">
    <property type="entry name" value="GH43_CtGH43-like"/>
    <property type="match status" value="1"/>
</dbReference>
<name>A0ABZ2MXV9_9BACI</name>
<dbReference type="PANTHER" id="PTHR22925">
    <property type="entry name" value="GLYCOSYL HYDROLASE 43 FAMILY MEMBER"/>
    <property type="match status" value="1"/>
</dbReference>
<keyword evidence="3" id="KW-0326">Glycosidase</keyword>
<dbReference type="Gene3D" id="2.115.10.20">
    <property type="entry name" value="Glycosyl hydrolase domain, family 43"/>
    <property type="match status" value="1"/>
</dbReference>
<dbReference type="InterPro" id="IPR011081">
    <property type="entry name" value="Big_4"/>
</dbReference>
<protein>
    <submittedName>
        <fullName evidence="7">Family 43 glycosylhydrolase</fullName>
    </submittedName>
</protein>
<keyword evidence="5" id="KW-0732">Signal</keyword>
<evidence type="ECO:0000313" key="7">
    <source>
        <dbReference type="EMBL" id="WXB90248.1"/>
    </source>
</evidence>
<gene>
    <name evidence="7" type="ORF">WCV66_08650</name>
</gene>
<feature type="signal peptide" evidence="5">
    <location>
        <begin position="1"/>
        <end position="29"/>
    </location>
</feature>
<proteinExistence type="inferred from homology"/>
<reference evidence="7 8" key="1">
    <citation type="submission" date="2024-02" db="EMBL/GenBank/DDBJ databases">
        <title>Seven novel Bacillus-like species.</title>
        <authorList>
            <person name="Liu G."/>
        </authorList>
    </citation>
    <scope>NUCLEOTIDE SEQUENCE [LARGE SCALE GENOMIC DNA]</scope>
    <source>
        <strain evidence="7 8">FJAT-53654</strain>
    </source>
</reference>
<evidence type="ECO:0000256" key="2">
    <source>
        <dbReference type="ARBA" id="ARBA00022801"/>
    </source>
</evidence>